<dbReference type="Gene3D" id="3.40.50.300">
    <property type="entry name" value="P-loop containing nucleotide triphosphate hydrolases"/>
    <property type="match status" value="1"/>
</dbReference>
<evidence type="ECO:0000313" key="2">
    <source>
        <dbReference type="EMBL" id="OGY13168.1"/>
    </source>
</evidence>
<organism evidence="2 3">
    <name type="scientific">Candidatus Blackburnbacteria bacterium RIFCSPLOWO2_01_FULL_41_27</name>
    <dbReference type="NCBI Taxonomy" id="1797520"/>
    <lineage>
        <taxon>Bacteria</taxon>
        <taxon>Candidatus Blackburniibacteriota</taxon>
    </lineage>
</organism>
<evidence type="ECO:0000259" key="1">
    <source>
        <dbReference type="Pfam" id="PF21694"/>
    </source>
</evidence>
<protein>
    <recommendedName>
        <fullName evidence="1">DNA polymerase III delta subunit-like C-terminal domain-containing protein</fullName>
    </recommendedName>
</protein>
<reference evidence="2 3" key="1">
    <citation type="journal article" date="2016" name="Nat. Commun.">
        <title>Thousands of microbial genomes shed light on interconnected biogeochemical processes in an aquifer system.</title>
        <authorList>
            <person name="Anantharaman K."/>
            <person name="Brown C.T."/>
            <person name="Hug L.A."/>
            <person name="Sharon I."/>
            <person name="Castelle C.J."/>
            <person name="Probst A.J."/>
            <person name="Thomas B.C."/>
            <person name="Singh A."/>
            <person name="Wilkins M.J."/>
            <person name="Karaoz U."/>
            <person name="Brodie E.L."/>
            <person name="Williams K.H."/>
            <person name="Hubbard S.S."/>
            <person name="Banfield J.F."/>
        </authorList>
    </citation>
    <scope>NUCLEOTIDE SEQUENCE [LARGE SCALE GENOMIC DNA]</scope>
</reference>
<accession>A0A1G1VCJ8</accession>
<dbReference type="GO" id="GO:0006260">
    <property type="term" value="P:DNA replication"/>
    <property type="evidence" value="ECO:0007669"/>
    <property type="project" value="InterPro"/>
</dbReference>
<dbReference type="Pfam" id="PF21694">
    <property type="entry name" value="DNA_pol3_delta_C"/>
    <property type="match status" value="1"/>
</dbReference>
<dbReference type="InterPro" id="IPR027417">
    <property type="entry name" value="P-loop_NTPase"/>
</dbReference>
<dbReference type="Proteomes" id="UP000177685">
    <property type="component" value="Unassembled WGS sequence"/>
</dbReference>
<dbReference type="EMBL" id="MHCD01000040">
    <property type="protein sequence ID" value="OGY13168.1"/>
    <property type="molecule type" value="Genomic_DNA"/>
</dbReference>
<dbReference type="SUPFAM" id="SSF48019">
    <property type="entry name" value="post-AAA+ oligomerization domain-like"/>
    <property type="match status" value="1"/>
</dbReference>
<sequence length="228" mass="26714">MITIISGEDEASSREYFFQKKNELRNFQTFDGEKLTLTELMEFFQGINFFDNSNNVVIENLFSKKRSDKDIEEVIFLLNKNEKSNIVFWEEKEITPKFLKLFPSATVKTFSHPKILFSFLESLKSGNGKFIIETFHELLKSSAQEIIVFMMIRQIRLLLGILDNSSQIDEVKKLAPWQKQRLLKQAGFFDQDHLKKIYKKLYEIDLSNKTGTLSMPLVNAIDFFLLDI</sequence>
<evidence type="ECO:0000313" key="3">
    <source>
        <dbReference type="Proteomes" id="UP000177685"/>
    </source>
</evidence>
<proteinExistence type="predicted"/>
<name>A0A1G1VCJ8_9BACT</name>
<gene>
    <name evidence="2" type="ORF">A3A58_01940</name>
</gene>
<dbReference type="GO" id="GO:0003677">
    <property type="term" value="F:DNA binding"/>
    <property type="evidence" value="ECO:0007669"/>
    <property type="project" value="InterPro"/>
</dbReference>
<feature type="domain" description="DNA polymerase III delta subunit-like C-terminal" evidence="1">
    <location>
        <begin position="117"/>
        <end position="215"/>
    </location>
</feature>
<comment type="caution">
    <text evidence="2">The sequence shown here is derived from an EMBL/GenBank/DDBJ whole genome shotgun (WGS) entry which is preliminary data.</text>
</comment>
<dbReference type="InterPro" id="IPR008921">
    <property type="entry name" value="DNA_pol3_clamp-load_cplx_C"/>
</dbReference>
<dbReference type="Gene3D" id="1.20.272.10">
    <property type="match status" value="1"/>
</dbReference>
<dbReference type="InterPro" id="IPR048466">
    <property type="entry name" value="DNA_pol3_delta-like_C"/>
</dbReference>
<dbReference type="AlphaFoldDB" id="A0A1G1VCJ8"/>